<sequence>MASKRVETAKKYIDHFATLDTQILESILADDYSHEFGPASIQHLTPPSFDKRGKIEHMQRLRRILSGFPVTAKQYIDSEESNKVVIWATSKTVFRAEAMDDSISPSEWEFNGEYVFILSMDANGDKITRTVEFLDSKETVDKLLVLMKKANENLQKG</sequence>
<dbReference type="EMBL" id="JAFIMR010000034">
    <property type="protein sequence ID" value="KAI1859383.1"/>
    <property type="molecule type" value="Genomic_DNA"/>
</dbReference>
<gene>
    <name evidence="1" type="ORF">JX265_010386</name>
</gene>
<dbReference type="AlphaFoldDB" id="A0A9Q0ALM6"/>
<reference evidence="1" key="1">
    <citation type="submission" date="2021-03" db="EMBL/GenBank/DDBJ databases">
        <title>Revisited historic fungal species revealed as producer of novel bioactive compounds through whole genome sequencing and comparative genomics.</title>
        <authorList>
            <person name="Vignolle G.A."/>
            <person name="Hochenegger N."/>
            <person name="Mach R.L."/>
            <person name="Mach-Aigner A.R."/>
            <person name="Javad Rahimi M."/>
            <person name="Salim K.A."/>
            <person name="Chan C.M."/>
            <person name="Lim L.B.L."/>
            <person name="Cai F."/>
            <person name="Druzhinina I.S."/>
            <person name="U'Ren J.M."/>
            <person name="Derntl C."/>
        </authorList>
    </citation>
    <scope>NUCLEOTIDE SEQUENCE</scope>
    <source>
        <strain evidence="1">TUCIM 5799</strain>
    </source>
</reference>
<dbReference type="SUPFAM" id="SSF54427">
    <property type="entry name" value="NTF2-like"/>
    <property type="match status" value="1"/>
</dbReference>
<comment type="caution">
    <text evidence="1">The sequence shown here is derived from an EMBL/GenBank/DDBJ whole genome shotgun (WGS) entry which is preliminary data.</text>
</comment>
<dbReference type="InterPro" id="IPR032710">
    <property type="entry name" value="NTF2-like_dom_sf"/>
</dbReference>
<proteinExistence type="predicted"/>
<name>A0A9Q0ALM6_9PEZI</name>
<protein>
    <recommendedName>
        <fullName evidence="3">SnoaL-like domain-containing protein</fullName>
    </recommendedName>
</protein>
<organism evidence="1 2">
    <name type="scientific">Neoarthrinium moseri</name>
    <dbReference type="NCBI Taxonomy" id="1658444"/>
    <lineage>
        <taxon>Eukaryota</taxon>
        <taxon>Fungi</taxon>
        <taxon>Dikarya</taxon>
        <taxon>Ascomycota</taxon>
        <taxon>Pezizomycotina</taxon>
        <taxon>Sordariomycetes</taxon>
        <taxon>Xylariomycetidae</taxon>
        <taxon>Amphisphaeriales</taxon>
        <taxon>Apiosporaceae</taxon>
        <taxon>Neoarthrinium</taxon>
    </lineage>
</organism>
<evidence type="ECO:0008006" key="3">
    <source>
        <dbReference type="Google" id="ProtNLM"/>
    </source>
</evidence>
<dbReference type="Gene3D" id="3.10.450.50">
    <property type="match status" value="1"/>
</dbReference>
<dbReference type="Proteomes" id="UP000829685">
    <property type="component" value="Unassembled WGS sequence"/>
</dbReference>
<evidence type="ECO:0000313" key="1">
    <source>
        <dbReference type="EMBL" id="KAI1859383.1"/>
    </source>
</evidence>
<keyword evidence="2" id="KW-1185">Reference proteome</keyword>
<dbReference type="OrthoDB" id="3758478at2759"/>
<accession>A0A9Q0ALM6</accession>
<evidence type="ECO:0000313" key="2">
    <source>
        <dbReference type="Proteomes" id="UP000829685"/>
    </source>
</evidence>